<dbReference type="EMBL" id="AP017313">
    <property type="protein sequence ID" value="BAU52170.1"/>
    <property type="molecule type" value="Genomic_DNA"/>
</dbReference>
<accession>A0A110AZZ2</accession>
<sequence length="197" mass="22645">MIEFNKSVKKVLPYNRRLYLQFWDDDCDLPTEWNGVSIQLPGAYQGKVPGLTAFVDAYEGLFKNVVLKLDNGSSWTVNHDDKDLNWFPNDEDNLTALRALFKQNNIPKAFRGALIFTNDDLLKFSRDLISYPSAIFNKEGVYYKNLDISHGELSFIMKIYGRSSIDLLSINKELLREVINENSTSLFIVKEFRGSSL</sequence>
<evidence type="ECO:0000313" key="2">
    <source>
        <dbReference type="Proteomes" id="UP000218263"/>
    </source>
</evidence>
<dbReference type="AlphaFoldDB" id="A0A110AZZ2"/>
<organism evidence="1 2">
    <name type="scientific">Mucilaginibacter gotjawali</name>
    <dbReference type="NCBI Taxonomy" id="1550579"/>
    <lineage>
        <taxon>Bacteria</taxon>
        <taxon>Pseudomonadati</taxon>
        <taxon>Bacteroidota</taxon>
        <taxon>Sphingobacteriia</taxon>
        <taxon>Sphingobacteriales</taxon>
        <taxon>Sphingobacteriaceae</taxon>
        <taxon>Mucilaginibacter</taxon>
    </lineage>
</organism>
<proteinExistence type="predicted"/>
<gene>
    <name evidence="1" type="ORF">MgSA37_00320</name>
</gene>
<name>A0A110AZZ2_9SPHI</name>
<dbReference type="RefSeq" id="WP_096349521.1">
    <property type="nucleotide sequence ID" value="NZ_AP017313.1"/>
</dbReference>
<reference evidence="1 2" key="1">
    <citation type="submission" date="2015-12" db="EMBL/GenBank/DDBJ databases">
        <title>Genome sequence of Mucilaginibacter gotjawali.</title>
        <authorList>
            <person name="Lee J.S."/>
            <person name="Lee K.C."/>
            <person name="Kim K.K."/>
            <person name="Lee B.W."/>
        </authorList>
    </citation>
    <scope>NUCLEOTIDE SEQUENCE [LARGE SCALE GENOMIC DNA]</scope>
    <source>
        <strain evidence="1 2">SA3-7</strain>
    </source>
</reference>
<protein>
    <submittedName>
        <fullName evidence="1">Uncharacterized protein</fullName>
    </submittedName>
</protein>
<dbReference type="Proteomes" id="UP000218263">
    <property type="component" value="Chromosome"/>
</dbReference>
<dbReference type="OrthoDB" id="766179at2"/>
<keyword evidence="2" id="KW-1185">Reference proteome</keyword>
<evidence type="ECO:0000313" key="1">
    <source>
        <dbReference type="EMBL" id="BAU52170.1"/>
    </source>
</evidence>
<dbReference type="KEGG" id="mgot:MgSA37_00320"/>